<dbReference type="Proteomes" id="UP001177023">
    <property type="component" value="Unassembled WGS sequence"/>
</dbReference>
<dbReference type="PANTHER" id="PTHR22989">
    <property type="entry name" value="UNCHARACTERIZED DUF13 C.ELEGANS"/>
    <property type="match status" value="1"/>
</dbReference>
<gene>
    <name evidence="1" type="ORF">MSPICULIGERA_LOCUS779</name>
</gene>
<dbReference type="EMBL" id="CATQJA010000182">
    <property type="protein sequence ID" value="CAJ0558037.1"/>
    <property type="molecule type" value="Genomic_DNA"/>
</dbReference>
<organism evidence="1 2">
    <name type="scientific">Mesorhabditis spiculigera</name>
    <dbReference type="NCBI Taxonomy" id="96644"/>
    <lineage>
        <taxon>Eukaryota</taxon>
        <taxon>Metazoa</taxon>
        <taxon>Ecdysozoa</taxon>
        <taxon>Nematoda</taxon>
        <taxon>Chromadorea</taxon>
        <taxon>Rhabditida</taxon>
        <taxon>Rhabditina</taxon>
        <taxon>Rhabditomorpha</taxon>
        <taxon>Rhabditoidea</taxon>
        <taxon>Rhabditidae</taxon>
        <taxon>Mesorhabditinae</taxon>
        <taxon>Mesorhabditis</taxon>
    </lineage>
</organism>
<name>A0AA36FNZ9_9BILA</name>
<dbReference type="PANTHER" id="PTHR22989:SF10">
    <property type="entry name" value="METHYLTRANSFERASE FKBM DOMAIN-CONTAINING PROTEIN"/>
    <property type="match status" value="1"/>
</dbReference>
<evidence type="ECO:0000313" key="2">
    <source>
        <dbReference type="Proteomes" id="UP001177023"/>
    </source>
</evidence>
<comment type="caution">
    <text evidence="1">The sequence shown here is derived from an EMBL/GenBank/DDBJ whole genome shotgun (WGS) entry which is preliminary data.</text>
</comment>
<protein>
    <submittedName>
        <fullName evidence="1">Uncharacterized protein</fullName>
    </submittedName>
</protein>
<sequence length="110" mass="12127">MCLDKTGELDAIELWRRLPQVVNQLSVRNKYHVMPTGYAYAPGHECAVISLGIGKDVEAERQMLTALPHCDFFGADPVNDTNADLYPEVGRFFNIAVGASNGTMKAEILE</sequence>
<feature type="non-terminal residue" evidence="1">
    <location>
        <position position="1"/>
    </location>
</feature>
<dbReference type="AlphaFoldDB" id="A0AA36FNZ9"/>
<evidence type="ECO:0000313" key="1">
    <source>
        <dbReference type="EMBL" id="CAJ0558037.1"/>
    </source>
</evidence>
<keyword evidence="2" id="KW-1185">Reference proteome</keyword>
<accession>A0AA36FNZ9</accession>
<proteinExistence type="predicted"/>
<reference evidence="1" key="1">
    <citation type="submission" date="2023-06" db="EMBL/GenBank/DDBJ databases">
        <authorList>
            <person name="Delattre M."/>
        </authorList>
    </citation>
    <scope>NUCLEOTIDE SEQUENCE</scope>
    <source>
        <strain evidence="1">AF72</strain>
    </source>
</reference>